<protein>
    <submittedName>
        <fullName evidence="1">Uncharacterized protein</fullName>
    </submittedName>
</protein>
<evidence type="ECO:0000313" key="2">
    <source>
        <dbReference type="Proteomes" id="UP000034231"/>
    </source>
</evidence>
<accession>A0A0G0I4Z4</accession>
<dbReference type="AlphaFoldDB" id="A0A0G0I4Z4"/>
<sequence length="78" mass="8569">MFVEIPIVCQGNDVLTRIGSVDTGKPGNTIRARVEMVELCGRMGRDNRCEITGENCILKPRKVTFDDGIGDGDEEVID</sequence>
<comment type="caution">
    <text evidence="1">The sequence shown here is derived from an EMBL/GenBank/DDBJ whole genome shotgun (WGS) entry which is preliminary data.</text>
</comment>
<name>A0A0G0I4Z4_9BACT</name>
<evidence type="ECO:0000313" key="1">
    <source>
        <dbReference type="EMBL" id="KKQ50408.1"/>
    </source>
</evidence>
<dbReference type="EMBL" id="LBTX01000006">
    <property type="protein sequence ID" value="KKQ50408.1"/>
    <property type="molecule type" value="Genomic_DNA"/>
</dbReference>
<reference evidence="1 2" key="1">
    <citation type="journal article" date="2015" name="Nature">
        <title>rRNA introns, odd ribosomes, and small enigmatic genomes across a large radiation of phyla.</title>
        <authorList>
            <person name="Brown C.T."/>
            <person name="Hug L.A."/>
            <person name="Thomas B.C."/>
            <person name="Sharon I."/>
            <person name="Castelle C.J."/>
            <person name="Singh A."/>
            <person name="Wilkins M.J."/>
            <person name="Williams K.H."/>
            <person name="Banfield J.F."/>
        </authorList>
    </citation>
    <scope>NUCLEOTIDE SEQUENCE [LARGE SCALE GENOMIC DNA]</scope>
</reference>
<organism evidence="1 2">
    <name type="scientific">Candidatus Shapirobacteria bacterium GW2011_GWE1_38_10</name>
    <dbReference type="NCBI Taxonomy" id="1618488"/>
    <lineage>
        <taxon>Bacteria</taxon>
        <taxon>Candidatus Shapironibacteriota</taxon>
    </lineage>
</organism>
<proteinExistence type="predicted"/>
<dbReference type="Proteomes" id="UP000034231">
    <property type="component" value="Unassembled WGS sequence"/>
</dbReference>
<gene>
    <name evidence="1" type="ORF">US68_C0006G0088</name>
</gene>